<dbReference type="Gene3D" id="2.40.70.10">
    <property type="entry name" value="Acid Proteases"/>
    <property type="match status" value="1"/>
</dbReference>
<dbReference type="InterPro" id="IPR011969">
    <property type="entry name" value="Clan_AA_Asp_peptidase_C"/>
</dbReference>
<gene>
    <name evidence="1" type="ORF">MNBD_GAMMA26-2440</name>
</gene>
<evidence type="ECO:0008006" key="2">
    <source>
        <dbReference type="Google" id="ProtNLM"/>
    </source>
</evidence>
<dbReference type="InterPro" id="IPR034122">
    <property type="entry name" value="Retropepsin-like_bacterial"/>
</dbReference>
<reference evidence="1" key="1">
    <citation type="submission" date="2018-06" db="EMBL/GenBank/DDBJ databases">
        <authorList>
            <person name="Zhirakovskaya E."/>
        </authorList>
    </citation>
    <scope>NUCLEOTIDE SEQUENCE</scope>
</reference>
<dbReference type="CDD" id="cd05483">
    <property type="entry name" value="retropepsin_like_bacteria"/>
    <property type="match status" value="1"/>
</dbReference>
<dbReference type="Pfam" id="PF13975">
    <property type="entry name" value="gag-asp_proteas"/>
    <property type="match status" value="1"/>
</dbReference>
<accession>A0A3B1AXF0</accession>
<evidence type="ECO:0000313" key="1">
    <source>
        <dbReference type="EMBL" id="VAX10719.1"/>
    </source>
</evidence>
<dbReference type="AlphaFoldDB" id="A0A3B1AXF0"/>
<dbReference type="InterPro" id="IPR021109">
    <property type="entry name" value="Peptidase_aspartic_dom_sf"/>
</dbReference>
<dbReference type="NCBIfam" id="TIGR02281">
    <property type="entry name" value="clan_AA_DTGA"/>
    <property type="match status" value="1"/>
</dbReference>
<dbReference type="EMBL" id="UOFX01000076">
    <property type="protein sequence ID" value="VAX10719.1"/>
    <property type="molecule type" value="Genomic_DNA"/>
</dbReference>
<dbReference type="SUPFAM" id="SSF50630">
    <property type="entry name" value="Acid proteases"/>
    <property type="match status" value="1"/>
</dbReference>
<protein>
    <recommendedName>
        <fullName evidence="2">Aspartyl protease</fullName>
    </recommendedName>
</protein>
<name>A0A3B1AXF0_9ZZZZ</name>
<sequence>MKRIDWLRYYSWVAVVLLSLCIVWPGTVLAVEKLRVMALFADKAMVEINGKNRLLKKGKASPEGVLLISADAKEVVLEIDGKRETYELGRHVSASFSKSEFKEARIYLNNRGSFTTIGSINGRTVDMLVDTGASSVAMSEVEAQRLGLPYRLKGEVIGVSTASGFAKGYRLTLDRVKVGDIMLRNIDATVIEGSSPQQVLLGMTFLGQLQMENKSSVMVLRTKY</sequence>
<proteinExistence type="predicted"/>
<organism evidence="1">
    <name type="scientific">hydrothermal vent metagenome</name>
    <dbReference type="NCBI Taxonomy" id="652676"/>
    <lineage>
        <taxon>unclassified sequences</taxon>
        <taxon>metagenomes</taxon>
        <taxon>ecological metagenomes</taxon>
    </lineage>
</organism>